<keyword evidence="7 17" id="KW-0067">ATP-binding</keyword>
<dbReference type="RefSeq" id="WP_011838735.1">
    <property type="nucleotide sequence ID" value="NC_009033.1"/>
</dbReference>
<keyword evidence="10 17" id="KW-0520">NAD</keyword>
<dbReference type="PROSITE" id="PS51383">
    <property type="entry name" value="YJEF_C_3"/>
    <property type="match status" value="1"/>
</dbReference>
<evidence type="ECO:0000256" key="16">
    <source>
        <dbReference type="ARBA" id="ARBA00049209"/>
    </source>
</evidence>
<protein>
    <recommendedName>
        <fullName evidence="19">Bifunctional NAD(P)H-hydrate repair enzyme</fullName>
    </recommendedName>
    <alternativeName>
        <fullName evidence="19">Nicotinamide nucleotide repair protein</fullName>
    </alternativeName>
    <domain>
        <recommendedName>
            <fullName evidence="19">ADP-dependent (S)-NAD(P)H-hydrate dehydratase</fullName>
            <ecNumber evidence="19">4.2.1.136</ecNumber>
        </recommendedName>
        <alternativeName>
            <fullName evidence="19">ADP-dependent NAD(P)HX dehydratase</fullName>
        </alternativeName>
    </domain>
    <domain>
        <recommendedName>
            <fullName evidence="19">NAD(P)H-hydrate epimerase</fullName>
            <ecNumber evidence="19">5.1.99.6</ecNumber>
        </recommendedName>
    </domain>
</protein>
<evidence type="ECO:0000256" key="12">
    <source>
        <dbReference type="ARBA" id="ARBA00023239"/>
    </source>
</evidence>
<feature type="binding site" evidence="17">
    <location>
        <position position="251"/>
    </location>
    <ligand>
        <name>(6S)-NADPHX</name>
        <dbReference type="ChEBI" id="CHEBI:64076"/>
    </ligand>
</feature>
<feature type="domain" description="YjeF N-terminal" evidence="22">
    <location>
        <begin position="8"/>
        <end position="213"/>
    </location>
</feature>
<dbReference type="CDD" id="cd01171">
    <property type="entry name" value="YXKO-related"/>
    <property type="match status" value="1"/>
</dbReference>
<dbReference type="SUPFAM" id="SSF64153">
    <property type="entry name" value="YjeF N-terminal domain-like"/>
    <property type="match status" value="1"/>
</dbReference>
<reference evidence="24" key="1">
    <citation type="journal article" date="2009" name="BMC Genomics">
        <title>The complete genome sequence of Staphylothermus marinus reveals differences in sulfur metabolism among heterotrophic Crenarchaeota.</title>
        <authorList>
            <person name="Anderson I.J."/>
            <person name="Dharmarajan L."/>
            <person name="Rodriguez J."/>
            <person name="Hooper S."/>
            <person name="Porat I."/>
            <person name="Ulrich L.E."/>
            <person name="Elkins J.G."/>
            <person name="Mavromatis K."/>
            <person name="Sun H."/>
            <person name="Land M."/>
            <person name="Lapidus A."/>
            <person name="Lucas S."/>
            <person name="Barry K."/>
            <person name="Huber H."/>
            <person name="Zhulin I.B."/>
            <person name="Whitman W.B."/>
            <person name="Mukhopadhyay B."/>
            <person name="Woese C."/>
            <person name="Bristow J."/>
            <person name="Kyrpides N."/>
        </authorList>
    </citation>
    <scope>NUCLEOTIDE SEQUENCE [LARGE SCALE GENOMIC DNA]</scope>
    <source>
        <strain evidence="24">ATCC 43588 / DSM 3639 / JCM 9404 / F1</strain>
    </source>
</reference>
<keyword evidence="8 17" id="KW-0521">NADP</keyword>
<dbReference type="GO" id="GO:0052855">
    <property type="term" value="F:ADP-dependent NAD(P)H-hydrate dehydratase activity"/>
    <property type="evidence" value="ECO:0007669"/>
    <property type="project" value="UniProtKB-UniRule"/>
</dbReference>
<dbReference type="Proteomes" id="UP000000254">
    <property type="component" value="Chromosome"/>
</dbReference>
<evidence type="ECO:0000256" key="2">
    <source>
        <dbReference type="ARBA" id="ARBA00000909"/>
    </source>
</evidence>
<dbReference type="PROSITE" id="PS50206">
    <property type="entry name" value="RHODANESE_3"/>
    <property type="match status" value="1"/>
</dbReference>
<sequence>MVITVNEMRVLETNTIGLGIPLIRLMEAAGKSVADTIASRISPKEADKTVVLMGRGGNGGDSLVASRYLASKGYHVEIVPAYRPELINHPDTRENYQIVSRMDSIIIHKPGTIDPIRNADIIIDGLLGTGVKGSLREPIKTLVEEANKTNAKLKLAIDTPTGLNPDTGEIHGVAFKADVTVTFHDVKPGLLKNPDITGEIIVANIGIPPEAQTYVGPGDVLYNIPPRKPDTHKGMAGKIAVIGGSYRFTGAPALSGLAALEAGSDLAFIIVPSSVRNIIASYSPELITLPYEGEYLEPRHVETILKYIEEIRPHVVVIGPGLGRLPETLEATKKIIDELLRRNINLVIDADALRTIEFGKTIFNGRTVLTPHRGEFKAFTNIALSGKPVEDMEKVVEAAKTLNATILLKAPIDIISDGYQIKLNKTGNPYMSIGGTGDVLTGIVASILAKTNNPFISACVGAYINGLVGDYLLHEKKTVSPINIIKTLNYVINNPLEIHVKTYLNK</sequence>
<dbReference type="HOGENOM" id="CLU_024853_4_1_2"/>
<evidence type="ECO:0000256" key="8">
    <source>
        <dbReference type="ARBA" id="ARBA00022857"/>
    </source>
</evidence>
<dbReference type="SUPFAM" id="SSF53613">
    <property type="entry name" value="Ribokinase-like"/>
    <property type="match status" value="1"/>
</dbReference>
<comment type="similarity">
    <text evidence="17">Belongs to the NnrD/CARKD family.</text>
</comment>
<keyword evidence="5 18" id="KW-0479">Metal-binding</keyword>
<evidence type="ECO:0000256" key="7">
    <source>
        <dbReference type="ARBA" id="ARBA00022840"/>
    </source>
</evidence>
<comment type="catalytic activity">
    <reaction evidence="2 18 19">
        <text>(6R)-NADPHX = (6S)-NADPHX</text>
        <dbReference type="Rhea" id="RHEA:32227"/>
        <dbReference type="ChEBI" id="CHEBI:64076"/>
        <dbReference type="ChEBI" id="CHEBI:64077"/>
        <dbReference type="EC" id="5.1.99.6"/>
    </reaction>
</comment>
<keyword evidence="23" id="KW-0418">Kinase</keyword>
<dbReference type="HAMAP" id="MF_01965">
    <property type="entry name" value="NADHX_dehydratase"/>
    <property type="match status" value="1"/>
</dbReference>
<dbReference type="PROSITE" id="PS51385">
    <property type="entry name" value="YJEF_N"/>
    <property type="match status" value="1"/>
</dbReference>
<dbReference type="InterPro" id="IPR004443">
    <property type="entry name" value="YjeF_N_dom"/>
</dbReference>
<dbReference type="Gene3D" id="3.40.1190.20">
    <property type="match status" value="1"/>
</dbReference>
<dbReference type="EMBL" id="CP000575">
    <property type="protein sequence ID" value="ABN69544.1"/>
    <property type="molecule type" value="Genomic_DNA"/>
</dbReference>
<feature type="binding site" evidence="17">
    <location>
        <position position="437"/>
    </location>
    <ligand>
        <name>AMP</name>
        <dbReference type="ChEBI" id="CHEBI:456215"/>
    </ligand>
</feature>
<evidence type="ECO:0000259" key="22">
    <source>
        <dbReference type="PROSITE" id="PS51385"/>
    </source>
</evidence>
<feature type="domain" description="YjeF C-terminal" evidence="21">
    <location>
        <begin position="216"/>
        <end position="495"/>
    </location>
</feature>
<dbReference type="GO" id="GO:0046496">
    <property type="term" value="P:nicotinamide nucleotide metabolic process"/>
    <property type="evidence" value="ECO:0007669"/>
    <property type="project" value="UniProtKB-UniRule"/>
</dbReference>
<dbReference type="InterPro" id="IPR001763">
    <property type="entry name" value="Rhodanese-like_dom"/>
</dbReference>
<evidence type="ECO:0000256" key="10">
    <source>
        <dbReference type="ARBA" id="ARBA00023027"/>
    </source>
</evidence>
<comment type="caution">
    <text evidence="17">Lacks conserved residue(s) required for the propagation of feature annotation.</text>
</comment>
<evidence type="ECO:0000256" key="17">
    <source>
        <dbReference type="HAMAP-Rule" id="MF_01965"/>
    </source>
</evidence>
<keyword evidence="11 18" id="KW-0413">Isomerase</keyword>
<keyword evidence="9 18" id="KW-0630">Potassium</keyword>
<evidence type="ECO:0000313" key="23">
    <source>
        <dbReference type="EMBL" id="ABN69544.1"/>
    </source>
</evidence>
<dbReference type="GO" id="GO:0052856">
    <property type="term" value="F:NAD(P)HX epimerase activity"/>
    <property type="evidence" value="ECO:0007669"/>
    <property type="project" value="UniProtKB-UniRule"/>
</dbReference>
<feature type="binding site" evidence="18">
    <location>
        <position position="58"/>
    </location>
    <ligand>
        <name>K(+)</name>
        <dbReference type="ChEBI" id="CHEBI:29103"/>
    </ligand>
</feature>
<dbReference type="Gene3D" id="3.40.50.10260">
    <property type="entry name" value="YjeF N-terminal domain"/>
    <property type="match status" value="1"/>
</dbReference>
<comment type="catalytic activity">
    <reaction evidence="16 17 19">
        <text>(6S)-NADPHX + ADP = AMP + phosphate + NADPH + H(+)</text>
        <dbReference type="Rhea" id="RHEA:32235"/>
        <dbReference type="ChEBI" id="CHEBI:15378"/>
        <dbReference type="ChEBI" id="CHEBI:43474"/>
        <dbReference type="ChEBI" id="CHEBI:57783"/>
        <dbReference type="ChEBI" id="CHEBI:64076"/>
        <dbReference type="ChEBI" id="CHEBI:456215"/>
        <dbReference type="ChEBI" id="CHEBI:456216"/>
        <dbReference type="EC" id="4.2.1.136"/>
    </reaction>
</comment>
<comment type="function">
    <text evidence="17">Catalyzes the dehydration of the S-form of NAD(P)HX at the expense of ADP, which is converted to AMP. Together with NAD(P)HX epimerase, which catalyzes the epimerization of the S- and R-forms, the enzyme allows the repair of both epimers of NAD(P)HX, a damaged form of NAD(P)H that is a result of enzymatic or heat-dependent hydration.</text>
</comment>
<dbReference type="HAMAP" id="MF_01966">
    <property type="entry name" value="NADHX_epimerase"/>
    <property type="match status" value="1"/>
</dbReference>
<dbReference type="InterPro" id="IPR017953">
    <property type="entry name" value="Carbohydrate_kinase_pred_CS"/>
</dbReference>
<feature type="binding site" evidence="17">
    <location>
        <position position="372"/>
    </location>
    <ligand>
        <name>(6S)-NADPHX</name>
        <dbReference type="ChEBI" id="CHEBI:64076"/>
    </ligand>
</feature>
<comment type="catalytic activity">
    <reaction evidence="1 18 19">
        <text>(6R)-NADHX = (6S)-NADHX</text>
        <dbReference type="Rhea" id="RHEA:32215"/>
        <dbReference type="ChEBI" id="CHEBI:64074"/>
        <dbReference type="ChEBI" id="CHEBI:64075"/>
        <dbReference type="EC" id="5.1.99.6"/>
    </reaction>
</comment>
<evidence type="ECO:0000256" key="6">
    <source>
        <dbReference type="ARBA" id="ARBA00022741"/>
    </source>
</evidence>
<comment type="function">
    <text evidence="18">Catalyzes the epimerization of the S- and R-forms of NAD(P)HX, a damaged form of NAD(P)H that is a result of enzymatic or heat-dependent hydration. This is a prerequisite for the S-specific NAD(P)H-hydrate dehydratase to allow the repair of both epimers of NAD(P)HX.</text>
</comment>
<comment type="function">
    <text evidence="14 19">Bifunctional enzyme that catalyzes the epimerization of the S- and R-forms of NAD(P)HX and the dehydration of the S-form of NAD(P)HX at the expense of ADP, which is converted to AMP. This allows the repair of both epimers of NAD(P)HX, a damaged form of NAD(P)H that is a result of enzymatic or heat-dependent hydration.</text>
</comment>
<reference evidence="23 24" key="2">
    <citation type="journal article" date="2009" name="Stand. Genomic Sci.">
        <title>Complete genome sequence of Staphylothermus marinus Stetter and Fiala 1986 type strain F1.</title>
        <authorList>
            <person name="Anderson I.J."/>
            <person name="Sun H."/>
            <person name="Lapidus A."/>
            <person name="Copeland A."/>
            <person name="Glavina Del Rio T."/>
            <person name="Tice H."/>
            <person name="Dalin E."/>
            <person name="Lucas S."/>
            <person name="Barry K."/>
            <person name="Land M."/>
            <person name="Richardson P."/>
            <person name="Huber H."/>
            <person name="Kyrpides N.C."/>
        </authorList>
    </citation>
    <scope>NUCLEOTIDE SEQUENCE [LARGE SCALE GENOMIC DNA]</scope>
    <source>
        <strain evidence="24">ATCC 43588 / DSM 3639 / JCM 9404 / F1</strain>
    </source>
</reference>
<evidence type="ECO:0000256" key="18">
    <source>
        <dbReference type="HAMAP-Rule" id="MF_01966"/>
    </source>
</evidence>
<dbReference type="EC" id="4.2.1.136" evidence="19"/>
<evidence type="ECO:0000259" key="21">
    <source>
        <dbReference type="PROSITE" id="PS51383"/>
    </source>
</evidence>
<comment type="similarity">
    <text evidence="18">Belongs to the NnrE/AIBP family.</text>
</comment>
<accession>A3DLN4</accession>
<evidence type="ECO:0000256" key="14">
    <source>
        <dbReference type="ARBA" id="ARBA00025153"/>
    </source>
</evidence>
<keyword evidence="23" id="KW-0808">Transferase</keyword>
<feature type="binding site" evidence="18">
    <location>
        <begin position="128"/>
        <end position="134"/>
    </location>
    <ligand>
        <name>(6S)-NADPHX</name>
        <dbReference type="ChEBI" id="CHEBI:64076"/>
    </ligand>
</feature>
<dbReference type="NCBIfam" id="TIGR00197">
    <property type="entry name" value="yjeF_nterm"/>
    <property type="match status" value="1"/>
</dbReference>
<keyword evidence="12 17" id="KW-0456">Lyase</keyword>
<feature type="binding site" evidence="18">
    <location>
        <begin position="57"/>
        <end position="61"/>
    </location>
    <ligand>
        <name>(6S)-NADPHX</name>
        <dbReference type="ChEBI" id="CHEBI:64076"/>
    </ligand>
</feature>
<dbReference type="Pfam" id="PF01256">
    <property type="entry name" value="Carb_kinase"/>
    <property type="match status" value="1"/>
</dbReference>
<dbReference type="NCBIfam" id="TIGR00196">
    <property type="entry name" value="yjeF_cterm"/>
    <property type="match status" value="1"/>
</dbReference>
<comment type="cofactor">
    <cofactor evidence="18 19">
        <name>K(+)</name>
        <dbReference type="ChEBI" id="CHEBI:29103"/>
    </cofactor>
    <text evidence="18 19">Binds 1 potassium ion per subunit.</text>
</comment>
<evidence type="ECO:0000256" key="5">
    <source>
        <dbReference type="ARBA" id="ARBA00022723"/>
    </source>
</evidence>
<dbReference type="Pfam" id="PF03853">
    <property type="entry name" value="YjeF_N"/>
    <property type="match status" value="1"/>
</dbReference>
<dbReference type="PANTHER" id="PTHR12592">
    <property type="entry name" value="ATP-DEPENDENT (S)-NAD(P)H-HYDRATE DEHYDRATASE FAMILY MEMBER"/>
    <property type="match status" value="1"/>
</dbReference>
<feature type="domain" description="Rhodanese" evidence="20">
    <location>
        <begin position="34"/>
        <end position="95"/>
    </location>
</feature>
<dbReference type="GO" id="GO:0110051">
    <property type="term" value="P:metabolite repair"/>
    <property type="evidence" value="ECO:0007669"/>
    <property type="project" value="TreeGrafter"/>
</dbReference>
<comment type="similarity">
    <text evidence="3 19">In the N-terminal section; belongs to the NnrE/AIBP family.</text>
</comment>
<dbReference type="KEGG" id="smr:Smar_0433"/>
<dbReference type="EC" id="5.1.99.6" evidence="19"/>
<comment type="cofactor">
    <cofactor evidence="17">
        <name>Mg(2+)</name>
        <dbReference type="ChEBI" id="CHEBI:18420"/>
    </cofactor>
</comment>
<name>A3DLN4_STAMF</name>
<evidence type="ECO:0000256" key="19">
    <source>
        <dbReference type="PIRNR" id="PIRNR017184"/>
    </source>
</evidence>
<dbReference type="PIRSF" id="PIRSF017184">
    <property type="entry name" value="Nnr"/>
    <property type="match status" value="1"/>
</dbReference>
<dbReference type="GeneID" id="4907535"/>
<comment type="catalytic activity">
    <reaction evidence="15 17 19">
        <text>(6S)-NADHX + ADP = AMP + phosphate + NADH + H(+)</text>
        <dbReference type="Rhea" id="RHEA:32223"/>
        <dbReference type="ChEBI" id="CHEBI:15378"/>
        <dbReference type="ChEBI" id="CHEBI:43474"/>
        <dbReference type="ChEBI" id="CHEBI:57945"/>
        <dbReference type="ChEBI" id="CHEBI:64074"/>
        <dbReference type="ChEBI" id="CHEBI:456215"/>
        <dbReference type="ChEBI" id="CHEBI:456216"/>
        <dbReference type="EC" id="4.2.1.136"/>
    </reaction>
</comment>
<dbReference type="OrthoDB" id="15148at2157"/>
<gene>
    <name evidence="18" type="primary">nnrE</name>
    <name evidence="17" type="synonym">nnrD</name>
    <name evidence="23" type="ordered locus">Smar_0433</name>
</gene>
<organism evidence="23 24">
    <name type="scientific">Staphylothermus marinus (strain ATCC 43588 / DSM 3639 / JCM 9404 / F1)</name>
    <dbReference type="NCBI Taxonomy" id="399550"/>
    <lineage>
        <taxon>Archaea</taxon>
        <taxon>Thermoproteota</taxon>
        <taxon>Thermoprotei</taxon>
        <taxon>Desulfurococcales</taxon>
        <taxon>Desulfurococcaceae</taxon>
        <taxon>Staphylothermus</taxon>
    </lineage>
</organism>
<dbReference type="InterPro" id="IPR030677">
    <property type="entry name" value="Nnr"/>
</dbReference>
<evidence type="ECO:0000259" key="20">
    <source>
        <dbReference type="PROSITE" id="PS50206"/>
    </source>
</evidence>
<evidence type="ECO:0000313" key="24">
    <source>
        <dbReference type="Proteomes" id="UP000000254"/>
    </source>
</evidence>
<dbReference type="GO" id="GO:0016301">
    <property type="term" value="F:kinase activity"/>
    <property type="evidence" value="ECO:0007669"/>
    <property type="project" value="UniProtKB-KW"/>
</dbReference>
<feature type="binding site" evidence="18">
    <location>
        <position position="161"/>
    </location>
    <ligand>
        <name>K(+)</name>
        <dbReference type="ChEBI" id="CHEBI:29103"/>
    </ligand>
</feature>
<evidence type="ECO:0000256" key="3">
    <source>
        <dbReference type="ARBA" id="ARBA00006001"/>
    </source>
</evidence>
<dbReference type="PROSITE" id="PS01050">
    <property type="entry name" value="YJEF_C_2"/>
    <property type="match status" value="1"/>
</dbReference>
<evidence type="ECO:0000256" key="4">
    <source>
        <dbReference type="ARBA" id="ARBA00009524"/>
    </source>
</evidence>
<dbReference type="InterPro" id="IPR036652">
    <property type="entry name" value="YjeF_N_dom_sf"/>
</dbReference>
<dbReference type="AlphaFoldDB" id="A3DLN4"/>
<dbReference type="eggNOG" id="arCOG00018">
    <property type="taxonomic scope" value="Archaea"/>
</dbReference>
<evidence type="ECO:0000256" key="9">
    <source>
        <dbReference type="ARBA" id="ARBA00022958"/>
    </source>
</evidence>
<feature type="binding site" evidence="18">
    <location>
        <position position="124"/>
    </location>
    <ligand>
        <name>K(+)</name>
        <dbReference type="ChEBI" id="CHEBI:29103"/>
    </ligand>
</feature>
<dbReference type="GO" id="GO:0046872">
    <property type="term" value="F:metal ion binding"/>
    <property type="evidence" value="ECO:0007669"/>
    <property type="project" value="UniProtKB-UniRule"/>
</dbReference>
<evidence type="ECO:0000256" key="15">
    <source>
        <dbReference type="ARBA" id="ARBA00048238"/>
    </source>
</evidence>
<dbReference type="PANTHER" id="PTHR12592:SF0">
    <property type="entry name" value="ATP-DEPENDENT (S)-NAD(P)H-HYDRATE DEHYDRATASE"/>
    <property type="match status" value="1"/>
</dbReference>
<keyword evidence="6 17" id="KW-0547">Nucleotide-binding</keyword>
<comment type="similarity">
    <text evidence="4 19">In the C-terminal section; belongs to the NnrD/CARKD family.</text>
</comment>
<evidence type="ECO:0000256" key="1">
    <source>
        <dbReference type="ARBA" id="ARBA00000013"/>
    </source>
</evidence>
<dbReference type="GO" id="GO:0005524">
    <property type="term" value="F:ATP binding"/>
    <property type="evidence" value="ECO:0007669"/>
    <property type="project" value="UniProtKB-UniRule"/>
</dbReference>
<feature type="binding site" evidence="17">
    <location>
        <position position="438"/>
    </location>
    <ligand>
        <name>(6S)-NADPHX</name>
        <dbReference type="ChEBI" id="CHEBI:64076"/>
    </ligand>
</feature>
<keyword evidence="13" id="KW-0511">Multifunctional enzyme</keyword>
<evidence type="ECO:0000256" key="11">
    <source>
        <dbReference type="ARBA" id="ARBA00023235"/>
    </source>
</evidence>
<comment type="subunit">
    <text evidence="17">Homotetramer.</text>
</comment>
<feature type="binding site" evidence="18">
    <location>
        <position position="158"/>
    </location>
    <ligand>
        <name>(6S)-NADPHX</name>
        <dbReference type="ChEBI" id="CHEBI:64076"/>
    </ligand>
</feature>
<proteinExistence type="inferred from homology"/>
<dbReference type="InterPro" id="IPR029056">
    <property type="entry name" value="Ribokinase-like"/>
</dbReference>
<keyword evidence="24" id="KW-1185">Reference proteome</keyword>
<evidence type="ECO:0000256" key="13">
    <source>
        <dbReference type="ARBA" id="ARBA00023268"/>
    </source>
</evidence>
<dbReference type="STRING" id="399550.Smar_0433"/>
<dbReference type="InterPro" id="IPR000631">
    <property type="entry name" value="CARKD"/>
</dbReference>
<feature type="binding site" evidence="17">
    <location>
        <position position="321"/>
    </location>
    <ligand>
        <name>(6S)-NADPHX</name>
        <dbReference type="ChEBI" id="CHEBI:64076"/>
    </ligand>
</feature>